<evidence type="ECO:0000313" key="1">
    <source>
        <dbReference type="EMBL" id="OXU27960.1"/>
    </source>
</evidence>
<protein>
    <submittedName>
        <fullName evidence="1">Uncharacterized protein</fullName>
    </submittedName>
</protein>
<gene>
    <name evidence="1" type="ORF">TSAR_009991</name>
</gene>
<name>A0A232FBV0_9HYME</name>
<accession>A0A232FBV0</accession>
<dbReference type="EMBL" id="NNAY01000503">
    <property type="protein sequence ID" value="OXU27960.1"/>
    <property type="molecule type" value="Genomic_DNA"/>
</dbReference>
<comment type="caution">
    <text evidence="1">The sequence shown here is derived from an EMBL/GenBank/DDBJ whole genome shotgun (WGS) entry which is preliminary data.</text>
</comment>
<keyword evidence="2" id="KW-1185">Reference proteome</keyword>
<dbReference type="AlphaFoldDB" id="A0A232FBV0"/>
<evidence type="ECO:0000313" key="2">
    <source>
        <dbReference type="Proteomes" id="UP000215335"/>
    </source>
</evidence>
<organism evidence="1 2">
    <name type="scientific">Trichomalopsis sarcophagae</name>
    <dbReference type="NCBI Taxonomy" id="543379"/>
    <lineage>
        <taxon>Eukaryota</taxon>
        <taxon>Metazoa</taxon>
        <taxon>Ecdysozoa</taxon>
        <taxon>Arthropoda</taxon>
        <taxon>Hexapoda</taxon>
        <taxon>Insecta</taxon>
        <taxon>Pterygota</taxon>
        <taxon>Neoptera</taxon>
        <taxon>Endopterygota</taxon>
        <taxon>Hymenoptera</taxon>
        <taxon>Apocrita</taxon>
        <taxon>Proctotrupomorpha</taxon>
        <taxon>Chalcidoidea</taxon>
        <taxon>Pteromalidae</taxon>
        <taxon>Pteromalinae</taxon>
        <taxon>Trichomalopsis</taxon>
    </lineage>
</organism>
<feature type="non-terminal residue" evidence="1">
    <location>
        <position position="1"/>
    </location>
</feature>
<proteinExistence type="predicted"/>
<dbReference type="Proteomes" id="UP000215335">
    <property type="component" value="Unassembled WGS sequence"/>
</dbReference>
<sequence length="169" mass="19663">GLTKMDEKISLKKGQTFNKVFRRPIAHKFQILNPKHVKTFPNFNTNLVYTRLVDKCKFGDYVRSRGKGERATSTCRFGCKAFIKLNAFFHMLPENRLDISNVVLNDIKDKLNVRGNKKVIQSELHKQKIFLNLKDLTNIKSRMKTVNGDNLQKTVDYLIDEKNAIVEIY</sequence>
<reference evidence="1 2" key="1">
    <citation type="journal article" date="2017" name="Curr. Biol.">
        <title>The Evolution of Venom by Co-option of Single-Copy Genes.</title>
        <authorList>
            <person name="Martinson E.O."/>
            <person name="Mrinalini"/>
            <person name="Kelkar Y.D."/>
            <person name="Chang C.H."/>
            <person name="Werren J.H."/>
        </authorList>
    </citation>
    <scope>NUCLEOTIDE SEQUENCE [LARGE SCALE GENOMIC DNA]</scope>
    <source>
        <strain evidence="1 2">Alberta</strain>
        <tissue evidence="1">Whole body</tissue>
    </source>
</reference>